<name>A0A9P1HBP3_9PEZI</name>
<comment type="caution">
    <text evidence="1">The sequence shown here is derived from an EMBL/GenBank/DDBJ whole genome shotgun (WGS) entry which is preliminary data.</text>
</comment>
<evidence type="ECO:0000313" key="1">
    <source>
        <dbReference type="EMBL" id="CAI4219662.1"/>
    </source>
</evidence>
<dbReference type="Proteomes" id="UP000838763">
    <property type="component" value="Unassembled WGS sequence"/>
</dbReference>
<dbReference type="EMBL" id="CALLCH030000020">
    <property type="protein sequence ID" value="CAI4219662.1"/>
    <property type="molecule type" value="Genomic_DNA"/>
</dbReference>
<sequence>MNPSHLDDLGTGDCGRTHPILEEYEALSALYAKETAPESWADMQLTFGDEGREGQQKAVEAVSRTNGMDTERMVHICNKFDPWQVYDPNSRLNFVVERIKGYPAVFAQESCTPWMHKELYREEMEPSIQSCFTISALYSTVSDSNRSSVYKVLKQGPAALKQAPDTHIPGSG</sequence>
<gene>
    <name evidence="1" type="ORF">PPNO1_LOCUS9215</name>
</gene>
<accession>A0A9P1HBP3</accession>
<protein>
    <submittedName>
        <fullName evidence="1">Uncharacterized protein</fullName>
    </submittedName>
</protein>
<proteinExistence type="predicted"/>
<dbReference type="AlphaFoldDB" id="A0A9P1HBP3"/>
<keyword evidence="2" id="KW-1185">Reference proteome</keyword>
<dbReference type="OrthoDB" id="9930022at2759"/>
<reference evidence="1" key="1">
    <citation type="submission" date="2022-11" db="EMBL/GenBank/DDBJ databases">
        <authorList>
            <person name="Scott C."/>
            <person name="Bruce N."/>
        </authorList>
    </citation>
    <scope>NUCLEOTIDE SEQUENCE</scope>
</reference>
<evidence type="ECO:0000313" key="2">
    <source>
        <dbReference type="Proteomes" id="UP000838763"/>
    </source>
</evidence>
<organism evidence="1 2">
    <name type="scientific">Parascedosporium putredinis</name>
    <dbReference type="NCBI Taxonomy" id="1442378"/>
    <lineage>
        <taxon>Eukaryota</taxon>
        <taxon>Fungi</taxon>
        <taxon>Dikarya</taxon>
        <taxon>Ascomycota</taxon>
        <taxon>Pezizomycotina</taxon>
        <taxon>Sordariomycetes</taxon>
        <taxon>Hypocreomycetidae</taxon>
        <taxon>Microascales</taxon>
        <taxon>Microascaceae</taxon>
        <taxon>Parascedosporium</taxon>
    </lineage>
</organism>